<dbReference type="SMART" id="SM01118">
    <property type="entry name" value="CYTH"/>
    <property type="match status" value="1"/>
</dbReference>
<keyword evidence="4" id="KW-1185">Reference proteome</keyword>
<dbReference type="Pfam" id="PF01928">
    <property type="entry name" value="CYTH"/>
    <property type="match status" value="1"/>
</dbReference>
<feature type="active site" description="Proton acceptor" evidence="1">
    <location>
        <position position="38"/>
    </location>
</feature>
<proteinExistence type="predicted"/>
<dbReference type="EMBL" id="BMJQ01000007">
    <property type="protein sequence ID" value="GGF22315.1"/>
    <property type="molecule type" value="Genomic_DNA"/>
</dbReference>
<dbReference type="PROSITE" id="PS51707">
    <property type="entry name" value="CYTH"/>
    <property type="match status" value="1"/>
</dbReference>
<dbReference type="PIRSF" id="PIRSF016487">
    <property type="entry name" value="CYTH_UCP016487"/>
    <property type="match status" value="1"/>
</dbReference>
<evidence type="ECO:0000259" key="2">
    <source>
        <dbReference type="PROSITE" id="PS51707"/>
    </source>
</evidence>
<dbReference type="InterPro" id="IPR033469">
    <property type="entry name" value="CYTH-like_dom_sf"/>
</dbReference>
<dbReference type="Gene3D" id="2.40.320.10">
    <property type="entry name" value="Hypothetical Protein Pfu-838710-001"/>
    <property type="match status" value="1"/>
</dbReference>
<dbReference type="PANTHER" id="PTHR40114:SF1">
    <property type="entry name" value="SLR0698 PROTEIN"/>
    <property type="match status" value="1"/>
</dbReference>
<name>A0A8J2YUQ3_9PROT</name>
<dbReference type="SUPFAM" id="SSF55154">
    <property type="entry name" value="CYTH-like phosphatases"/>
    <property type="match status" value="1"/>
</dbReference>
<accession>A0A8J2YUQ3</accession>
<dbReference type="RefSeq" id="WP_189047204.1">
    <property type="nucleotide sequence ID" value="NZ_BMJQ01000007.1"/>
</dbReference>
<dbReference type="InterPro" id="IPR023577">
    <property type="entry name" value="CYTH_domain"/>
</dbReference>
<organism evidence="3 4">
    <name type="scientific">Aliidongia dinghuensis</name>
    <dbReference type="NCBI Taxonomy" id="1867774"/>
    <lineage>
        <taxon>Bacteria</taxon>
        <taxon>Pseudomonadati</taxon>
        <taxon>Pseudomonadota</taxon>
        <taxon>Alphaproteobacteria</taxon>
        <taxon>Rhodospirillales</taxon>
        <taxon>Dongiaceae</taxon>
        <taxon>Aliidongia</taxon>
    </lineage>
</organism>
<dbReference type="CDD" id="cd07891">
    <property type="entry name" value="CYTH-like_CthTTM-like_1"/>
    <property type="match status" value="1"/>
</dbReference>
<protein>
    <submittedName>
        <fullName evidence="3">CYTH domain-containing protein</fullName>
    </submittedName>
</protein>
<feature type="domain" description="CYTH" evidence="2">
    <location>
        <begin position="11"/>
        <end position="157"/>
    </location>
</feature>
<dbReference type="AlphaFoldDB" id="A0A8J2YUQ3"/>
<dbReference type="Proteomes" id="UP000646365">
    <property type="component" value="Unassembled WGS sequence"/>
</dbReference>
<reference evidence="3" key="1">
    <citation type="journal article" date="2014" name="Int. J. Syst. Evol. Microbiol.">
        <title>Complete genome sequence of Corynebacterium casei LMG S-19264T (=DSM 44701T), isolated from a smear-ripened cheese.</title>
        <authorList>
            <consortium name="US DOE Joint Genome Institute (JGI-PGF)"/>
            <person name="Walter F."/>
            <person name="Albersmeier A."/>
            <person name="Kalinowski J."/>
            <person name="Ruckert C."/>
        </authorList>
    </citation>
    <scope>NUCLEOTIDE SEQUENCE</scope>
    <source>
        <strain evidence="3">CGMCC 1.15725</strain>
    </source>
</reference>
<dbReference type="InterPro" id="IPR012042">
    <property type="entry name" value="NeuTTM/CthTTM-like"/>
</dbReference>
<sequence>MPSSDSTVSAPVEIERKFLVTGEGWRDNARSEAIAQGYFATSDDSSVRVRVRGECAFLTIKGPSRSGVRAEFEYPIPLDHARAMLRQFCGGRMIAKRRYSLAHAGRTWTVDAFEGPLAGLLLAEVELDHPDQRVALPPWLGREVTDDPRYFNSALARADGPPREWAD</sequence>
<comment type="caution">
    <text evidence="3">The sequence shown here is derived from an EMBL/GenBank/DDBJ whole genome shotgun (WGS) entry which is preliminary data.</text>
</comment>
<gene>
    <name evidence="3" type="ORF">GCM10011611_30500</name>
</gene>
<reference evidence="3" key="2">
    <citation type="submission" date="2020-09" db="EMBL/GenBank/DDBJ databases">
        <authorList>
            <person name="Sun Q."/>
            <person name="Zhou Y."/>
        </authorList>
    </citation>
    <scope>NUCLEOTIDE SEQUENCE</scope>
    <source>
        <strain evidence="3">CGMCC 1.15725</strain>
    </source>
</reference>
<evidence type="ECO:0000313" key="4">
    <source>
        <dbReference type="Proteomes" id="UP000646365"/>
    </source>
</evidence>
<evidence type="ECO:0000256" key="1">
    <source>
        <dbReference type="PIRSR" id="PIRSR016487-1"/>
    </source>
</evidence>
<evidence type="ECO:0000313" key="3">
    <source>
        <dbReference type="EMBL" id="GGF22315.1"/>
    </source>
</evidence>
<dbReference type="PANTHER" id="PTHR40114">
    <property type="entry name" value="SLR0698 PROTEIN"/>
    <property type="match status" value="1"/>
</dbReference>